<feature type="transmembrane region" description="Helical" evidence="1">
    <location>
        <begin position="247"/>
        <end position="269"/>
    </location>
</feature>
<comment type="caution">
    <text evidence="2">The sequence shown here is derived from an EMBL/GenBank/DDBJ whole genome shotgun (WGS) entry which is preliminary data.</text>
</comment>
<name>A0A9D1N2I2_9FIRM</name>
<keyword evidence="1" id="KW-0472">Membrane</keyword>
<keyword evidence="1" id="KW-1133">Transmembrane helix</keyword>
<organism evidence="2 3">
    <name type="scientific">Candidatus Aphodomorpha intestinavium</name>
    <dbReference type="NCBI Taxonomy" id="2840672"/>
    <lineage>
        <taxon>Bacteria</taxon>
        <taxon>Bacillati</taxon>
        <taxon>Bacillota</taxon>
        <taxon>Clostridia</taxon>
        <taxon>Eubacteriales</taxon>
        <taxon>Candidatus Aphodomorpha</taxon>
    </lineage>
</organism>
<feature type="transmembrane region" description="Helical" evidence="1">
    <location>
        <begin position="334"/>
        <end position="356"/>
    </location>
</feature>
<reference evidence="2" key="2">
    <citation type="journal article" date="2021" name="PeerJ">
        <title>Extensive microbial diversity within the chicken gut microbiome revealed by metagenomics and culture.</title>
        <authorList>
            <person name="Gilroy R."/>
            <person name="Ravi A."/>
            <person name="Getino M."/>
            <person name="Pursley I."/>
            <person name="Horton D.L."/>
            <person name="Alikhan N.F."/>
            <person name="Baker D."/>
            <person name="Gharbi K."/>
            <person name="Hall N."/>
            <person name="Watson M."/>
            <person name="Adriaenssens E.M."/>
            <person name="Foster-Nyarko E."/>
            <person name="Jarju S."/>
            <person name="Secka A."/>
            <person name="Antonio M."/>
            <person name="Oren A."/>
            <person name="Chaudhuri R.R."/>
            <person name="La Ragione R."/>
            <person name="Hildebrand F."/>
            <person name="Pallen M.J."/>
        </authorList>
    </citation>
    <scope>NUCLEOTIDE SEQUENCE</scope>
    <source>
        <strain evidence="2">ChiGjej2B2-16831</strain>
    </source>
</reference>
<keyword evidence="1" id="KW-0812">Transmembrane</keyword>
<dbReference type="EMBL" id="DVNZ01000025">
    <property type="protein sequence ID" value="HIU93665.1"/>
    <property type="molecule type" value="Genomic_DNA"/>
</dbReference>
<proteinExistence type="predicted"/>
<evidence type="ECO:0000256" key="1">
    <source>
        <dbReference type="SAM" id="Phobius"/>
    </source>
</evidence>
<evidence type="ECO:0000313" key="3">
    <source>
        <dbReference type="Proteomes" id="UP000824128"/>
    </source>
</evidence>
<feature type="transmembrane region" description="Helical" evidence="1">
    <location>
        <begin position="289"/>
        <end position="314"/>
    </location>
</feature>
<dbReference type="Proteomes" id="UP000824128">
    <property type="component" value="Unassembled WGS sequence"/>
</dbReference>
<sequence>MLRLAVTNFFRLCRRNAAFSLLSFVCLACAFASFIFIQEFGYYKYVEIVERDRETQTLFFMYSEEATAQDVYRALCGGDFPEIASVTASGEWYAGIDWGEGEEWYTPYGRFFTREEVERGAAVALLGTGYIGSLPPEQIDTIWETGIEINGRHFDAIGSHYFNLSLEGAVPADLRATEVPAPILIPLRAFWESGLAADKLRCVFAVPLTEEQIAKIDALLRTYADIHSVSLPTTGNYYAVAVYLNQVLPYTLIILLSLISTAAVLLHWLRREFVRYRIYLICGARRSQIVCLLSVAIALLVTAAYLFAGALLALVTRVAPAGALLRLPWRFHAAIYAGMLLLALLAVNCKALPLLFRGRLLEQ</sequence>
<evidence type="ECO:0000313" key="2">
    <source>
        <dbReference type="EMBL" id="HIU93665.1"/>
    </source>
</evidence>
<dbReference type="AlphaFoldDB" id="A0A9D1N2I2"/>
<protein>
    <submittedName>
        <fullName evidence="2">Uncharacterized protein</fullName>
    </submittedName>
</protein>
<reference evidence="2" key="1">
    <citation type="submission" date="2020-10" db="EMBL/GenBank/DDBJ databases">
        <authorList>
            <person name="Gilroy R."/>
        </authorList>
    </citation>
    <scope>NUCLEOTIDE SEQUENCE</scope>
    <source>
        <strain evidence="2">ChiGjej2B2-16831</strain>
    </source>
</reference>
<accession>A0A9D1N2I2</accession>
<gene>
    <name evidence="2" type="ORF">IAD24_00760</name>
</gene>